<keyword evidence="5" id="KW-1185">Reference proteome</keyword>
<keyword evidence="1 2" id="KW-0597">Phosphoprotein</keyword>
<name>A0A370WW22_9GAMM</name>
<dbReference type="GO" id="GO:0000160">
    <property type="term" value="P:phosphorelay signal transduction system"/>
    <property type="evidence" value="ECO:0007669"/>
    <property type="project" value="InterPro"/>
</dbReference>
<dbReference type="OrthoDB" id="9800897at2"/>
<proteinExistence type="predicted"/>
<dbReference type="PANTHER" id="PTHR44591:SF20">
    <property type="entry name" value="PROTEIN PILH"/>
    <property type="match status" value="1"/>
</dbReference>
<dbReference type="PANTHER" id="PTHR44591">
    <property type="entry name" value="STRESS RESPONSE REGULATOR PROTEIN 1"/>
    <property type="match status" value="1"/>
</dbReference>
<evidence type="ECO:0000259" key="3">
    <source>
        <dbReference type="PROSITE" id="PS50110"/>
    </source>
</evidence>
<dbReference type="EMBL" id="QRBF01000010">
    <property type="protein sequence ID" value="RDS80290.1"/>
    <property type="molecule type" value="Genomic_DNA"/>
</dbReference>
<dbReference type="SUPFAM" id="SSF52172">
    <property type="entry name" value="CheY-like"/>
    <property type="match status" value="1"/>
</dbReference>
<organism evidence="4 5">
    <name type="scientific">Dyella psychrodurans</name>
    <dbReference type="NCBI Taxonomy" id="1927960"/>
    <lineage>
        <taxon>Bacteria</taxon>
        <taxon>Pseudomonadati</taxon>
        <taxon>Pseudomonadota</taxon>
        <taxon>Gammaproteobacteria</taxon>
        <taxon>Lysobacterales</taxon>
        <taxon>Rhodanobacteraceae</taxon>
        <taxon>Dyella</taxon>
    </lineage>
</organism>
<dbReference type="Proteomes" id="UP000255334">
    <property type="component" value="Unassembled WGS sequence"/>
</dbReference>
<evidence type="ECO:0000256" key="1">
    <source>
        <dbReference type="ARBA" id="ARBA00022553"/>
    </source>
</evidence>
<evidence type="ECO:0000313" key="5">
    <source>
        <dbReference type="Proteomes" id="UP000255334"/>
    </source>
</evidence>
<dbReference type="InterPro" id="IPR011006">
    <property type="entry name" value="CheY-like_superfamily"/>
</dbReference>
<reference evidence="4 5" key="1">
    <citation type="submission" date="2018-07" db="EMBL/GenBank/DDBJ databases">
        <title>Dyella monticola sp. nov. and Dyella psychrodurans sp. nov. isolated from monsoon evergreen broad-leaved forest soil of Dinghu Mountain, China.</title>
        <authorList>
            <person name="Gao Z."/>
            <person name="Qiu L."/>
        </authorList>
    </citation>
    <scope>NUCLEOTIDE SEQUENCE [LARGE SCALE GENOMIC DNA]</scope>
    <source>
        <strain evidence="4 5">4MSK11</strain>
    </source>
</reference>
<sequence>MNGIEFFKRLLGNHAPQAVQQGRTLQATLGTRMFVVDDSPTIRAVLGKLLGQEGYAVQKAVDGESAIELAKAEQPDLIFLDIVLPGLNGFAVLRALRHDPLTQHIPIVMISGNQQATEQFYVQRFGADDFIKKPFGQREVQQSIHQLVCAGRLSARAAAPVTPVTAVPSETVTPYQEIRSTVSGMAA</sequence>
<feature type="domain" description="Response regulatory" evidence="3">
    <location>
        <begin position="32"/>
        <end position="148"/>
    </location>
</feature>
<evidence type="ECO:0000313" key="4">
    <source>
        <dbReference type="EMBL" id="RDS80290.1"/>
    </source>
</evidence>
<dbReference type="Gene3D" id="3.40.50.2300">
    <property type="match status" value="1"/>
</dbReference>
<dbReference type="Pfam" id="PF00072">
    <property type="entry name" value="Response_reg"/>
    <property type="match status" value="1"/>
</dbReference>
<comment type="caution">
    <text evidence="4">The sequence shown here is derived from an EMBL/GenBank/DDBJ whole genome shotgun (WGS) entry which is preliminary data.</text>
</comment>
<dbReference type="PROSITE" id="PS50110">
    <property type="entry name" value="RESPONSE_REGULATORY"/>
    <property type="match status" value="1"/>
</dbReference>
<feature type="modified residue" description="4-aspartylphosphate" evidence="2">
    <location>
        <position position="81"/>
    </location>
</feature>
<dbReference type="SMART" id="SM00448">
    <property type="entry name" value="REC"/>
    <property type="match status" value="1"/>
</dbReference>
<dbReference type="AlphaFoldDB" id="A0A370WW22"/>
<gene>
    <name evidence="4" type="ORF">DWU99_19365</name>
</gene>
<evidence type="ECO:0000256" key="2">
    <source>
        <dbReference type="PROSITE-ProRule" id="PRU00169"/>
    </source>
</evidence>
<protein>
    <submittedName>
        <fullName evidence="4">Response regulator</fullName>
    </submittedName>
</protein>
<dbReference type="RefSeq" id="WP_115479744.1">
    <property type="nucleotide sequence ID" value="NZ_QRBF01000010.1"/>
</dbReference>
<accession>A0A370WW22</accession>
<dbReference type="InterPro" id="IPR050595">
    <property type="entry name" value="Bact_response_regulator"/>
</dbReference>
<dbReference type="InterPro" id="IPR001789">
    <property type="entry name" value="Sig_transdc_resp-reg_receiver"/>
</dbReference>